<comment type="caution">
    <text evidence="2">The sequence shown here is derived from an EMBL/GenBank/DDBJ whole genome shotgun (WGS) entry which is preliminary data.</text>
</comment>
<name>A0ABU1FKK5_9MICO</name>
<feature type="transmembrane region" description="Helical" evidence="1">
    <location>
        <begin position="244"/>
        <end position="263"/>
    </location>
</feature>
<protein>
    <submittedName>
        <fullName evidence="2">Zinc permease</fullName>
    </submittedName>
</protein>
<keyword evidence="1" id="KW-0472">Membrane</keyword>
<feature type="transmembrane region" description="Helical" evidence="1">
    <location>
        <begin position="64"/>
        <end position="82"/>
    </location>
</feature>
<feature type="transmembrane region" description="Helical" evidence="1">
    <location>
        <begin position="184"/>
        <end position="209"/>
    </location>
</feature>
<organism evidence="2 3">
    <name type="scientific">Agromyces indicus</name>
    <dbReference type="NCBI Taxonomy" id="758919"/>
    <lineage>
        <taxon>Bacteria</taxon>
        <taxon>Bacillati</taxon>
        <taxon>Actinomycetota</taxon>
        <taxon>Actinomycetes</taxon>
        <taxon>Micrococcales</taxon>
        <taxon>Microbacteriaceae</taxon>
        <taxon>Agromyces</taxon>
    </lineage>
</organism>
<feature type="transmembrane region" description="Helical" evidence="1">
    <location>
        <begin position="215"/>
        <end position="232"/>
    </location>
</feature>
<dbReference type="RefSeq" id="WP_310520466.1">
    <property type="nucleotide sequence ID" value="NZ_BAABBS010000002.1"/>
</dbReference>
<dbReference type="Proteomes" id="UP001260072">
    <property type="component" value="Unassembled WGS sequence"/>
</dbReference>
<proteinExistence type="predicted"/>
<gene>
    <name evidence="2" type="ORF">RH861_07365</name>
</gene>
<reference evidence="3" key="1">
    <citation type="submission" date="2023-07" db="EMBL/GenBank/DDBJ databases">
        <title>Description of three actinobacteria isolated from air of manufacturing shop in a pharmaceutical factory.</title>
        <authorList>
            <person name="Zhang D.-F."/>
        </authorList>
    </citation>
    <scope>NUCLEOTIDE SEQUENCE [LARGE SCALE GENOMIC DNA]</scope>
    <source>
        <strain evidence="3">CCTCC AB 2011122</strain>
    </source>
</reference>
<evidence type="ECO:0000256" key="1">
    <source>
        <dbReference type="SAM" id="Phobius"/>
    </source>
</evidence>
<feature type="transmembrane region" description="Helical" evidence="1">
    <location>
        <begin position="141"/>
        <end position="163"/>
    </location>
</feature>
<dbReference type="EMBL" id="JAVKGS010000002">
    <property type="protein sequence ID" value="MDR5691882.1"/>
    <property type="molecule type" value="Genomic_DNA"/>
</dbReference>
<keyword evidence="1" id="KW-1133">Transmembrane helix</keyword>
<sequence>MGTALLFGAVASSALLLGAFLGVRVTFPKRLLAMLLSFAAGALITALAFELFEDAYEQGGIVRAAIGLFAGAVVFTGLSALLDRWAQPTRRAKPTAEIEGSVKLDTDAAASDRPPTSASTRGTAGLALLAAVTLDGVPENLALGVSLGAAGSGGLALLAAIFVSNLPEALVGASSMRSQGRSTASILSLWTGCAVLLVIAVVVGAGPLANSDPETVSLPLAFAAGAVIASLADTIMPEAYEHGGPAVAMSTAAGFVLSFVLSLA</sequence>
<keyword evidence="3" id="KW-1185">Reference proteome</keyword>
<feature type="transmembrane region" description="Helical" evidence="1">
    <location>
        <begin position="32"/>
        <end position="52"/>
    </location>
</feature>
<keyword evidence="1" id="KW-0812">Transmembrane</keyword>
<evidence type="ECO:0000313" key="3">
    <source>
        <dbReference type="Proteomes" id="UP001260072"/>
    </source>
</evidence>
<accession>A0ABU1FKK5</accession>
<evidence type="ECO:0000313" key="2">
    <source>
        <dbReference type="EMBL" id="MDR5691882.1"/>
    </source>
</evidence>